<keyword evidence="8" id="KW-1185">Reference proteome</keyword>
<dbReference type="GO" id="GO:0008483">
    <property type="term" value="F:transaminase activity"/>
    <property type="evidence" value="ECO:0007669"/>
    <property type="project" value="UniProtKB-KW"/>
</dbReference>
<reference evidence="7" key="1">
    <citation type="submission" date="2020-12" db="EMBL/GenBank/DDBJ databases">
        <title>Clostridium thailandense sp. nov., a novel acetogenic bacterium isolated from peat land soil in Thailand.</title>
        <authorList>
            <person name="Chaikitkaew S."/>
            <person name="Birkeland N.K."/>
        </authorList>
    </citation>
    <scope>NUCLEOTIDE SEQUENCE</scope>
    <source>
        <strain evidence="7">DSM 17425</strain>
    </source>
</reference>
<evidence type="ECO:0000256" key="1">
    <source>
        <dbReference type="ARBA" id="ARBA00001933"/>
    </source>
</evidence>
<name>A0A934M2K0_9CLOT</name>
<evidence type="ECO:0000256" key="4">
    <source>
        <dbReference type="ARBA" id="ARBA00022898"/>
    </source>
</evidence>
<keyword evidence="4 5" id="KW-0663">Pyridoxal phosphate</keyword>
<comment type="caution">
    <text evidence="7">The sequence shown here is derived from an EMBL/GenBank/DDBJ whole genome shotgun (WGS) entry which is preliminary data.</text>
</comment>
<comment type="similarity">
    <text evidence="5">Belongs to the class-II pyridoxal-phosphate-dependent aminotransferase family.</text>
</comment>
<dbReference type="InterPro" id="IPR015422">
    <property type="entry name" value="PyrdxlP-dep_Trfase_small"/>
</dbReference>
<dbReference type="SUPFAM" id="SSF53383">
    <property type="entry name" value="PLP-dependent transferases"/>
    <property type="match status" value="1"/>
</dbReference>
<dbReference type="EMBL" id="JAEEGB010000006">
    <property type="protein sequence ID" value="MBI6872217.1"/>
    <property type="molecule type" value="Genomic_DNA"/>
</dbReference>
<dbReference type="CDD" id="cd00609">
    <property type="entry name" value="AAT_like"/>
    <property type="match status" value="1"/>
</dbReference>
<sequence length="371" mass="42754">MNIKMRRHIRDFNRVSYVDEGEKNIYSKKKLIDCSLGVNPFGCSKSISEEKNLFSIENLNSYPQYPYTEIRKEISKYWSDVAEISSDNIRLGCGSMGILNTINMIFVDKEYSVLGYCPQFTEYITDVKSQGGMYEYVELKDNINFKFDKKKLISRMNNRNQIIYIDNPNNPTGQIIPLSELEEIVEAAKDMDICVIVDEAYGEFMSKKNSAITLLNKNANLIVARTFSKGFGLAGIRVGYILCSEFLLEYFKKVELPFSINTISYNIARMALRDTGFIKESVDKIKEIKNKVIKECSKLRVLETSLECPIMLMMHPNNEFNLYNAFKKNNVITESGECFIGLGKNFVRLRVPKEIDDLIEVIRNIEKDIKI</sequence>
<evidence type="ECO:0000313" key="7">
    <source>
        <dbReference type="EMBL" id="MBI6872217.1"/>
    </source>
</evidence>
<organism evidence="7 8">
    <name type="scientific">Clostridium aciditolerans</name>
    <dbReference type="NCBI Taxonomy" id="339861"/>
    <lineage>
        <taxon>Bacteria</taxon>
        <taxon>Bacillati</taxon>
        <taxon>Bacillota</taxon>
        <taxon>Clostridia</taxon>
        <taxon>Eubacteriales</taxon>
        <taxon>Clostridiaceae</taxon>
        <taxon>Clostridium</taxon>
    </lineage>
</organism>
<dbReference type="Pfam" id="PF00155">
    <property type="entry name" value="Aminotran_1_2"/>
    <property type="match status" value="1"/>
</dbReference>
<dbReference type="InterPro" id="IPR001917">
    <property type="entry name" value="Aminotrans_II_pyridoxalP_BS"/>
</dbReference>
<dbReference type="PANTHER" id="PTHR42885:SF2">
    <property type="entry name" value="HISTIDINOL-PHOSPHATE AMINOTRANSFERASE"/>
    <property type="match status" value="1"/>
</dbReference>
<feature type="domain" description="Aminotransferase class I/classII large" evidence="6">
    <location>
        <begin position="31"/>
        <end position="360"/>
    </location>
</feature>
<dbReference type="GO" id="GO:0030170">
    <property type="term" value="F:pyridoxal phosphate binding"/>
    <property type="evidence" value="ECO:0007669"/>
    <property type="project" value="InterPro"/>
</dbReference>
<dbReference type="PANTHER" id="PTHR42885">
    <property type="entry name" value="HISTIDINOL-PHOSPHATE AMINOTRANSFERASE-RELATED"/>
    <property type="match status" value="1"/>
</dbReference>
<dbReference type="PROSITE" id="PS00599">
    <property type="entry name" value="AA_TRANSFER_CLASS_2"/>
    <property type="match status" value="1"/>
</dbReference>
<dbReference type="Gene3D" id="3.90.1150.10">
    <property type="entry name" value="Aspartate Aminotransferase, domain 1"/>
    <property type="match status" value="1"/>
</dbReference>
<keyword evidence="2 7" id="KW-0032">Aminotransferase</keyword>
<proteinExistence type="inferred from homology"/>
<gene>
    <name evidence="7" type="ORF">I6U51_05780</name>
</gene>
<protein>
    <submittedName>
        <fullName evidence="7">Histidinol-phosphate aminotransferase family protein</fullName>
    </submittedName>
</protein>
<comment type="cofactor">
    <cofactor evidence="1 5">
        <name>pyridoxal 5'-phosphate</name>
        <dbReference type="ChEBI" id="CHEBI:597326"/>
    </cofactor>
</comment>
<dbReference type="InterPro" id="IPR015421">
    <property type="entry name" value="PyrdxlP-dep_Trfase_major"/>
</dbReference>
<keyword evidence="3" id="KW-0808">Transferase</keyword>
<evidence type="ECO:0000313" key="8">
    <source>
        <dbReference type="Proteomes" id="UP000622687"/>
    </source>
</evidence>
<dbReference type="Proteomes" id="UP000622687">
    <property type="component" value="Unassembled WGS sequence"/>
</dbReference>
<dbReference type="Gene3D" id="3.40.640.10">
    <property type="entry name" value="Type I PLP-dependent aspartate aminotransferase-like (Major domain)"/>
    <property type="match status" value="1"/>
</dbReference>
<dbReference type="AlphaFoldDB" id="A0A934M2K0"/>
<evidence type="ECO:0000256" key="2">
    <source>
        <dbReference type="ARBA" id="ARBA00022576"/>
    </source>
</evidence>
<evidence type="ECO:0000259" key="6">
    <source>
        <dbReference type="Pfam" id="PF00155"/>
    </source>
</evidence>
<dbReference type="InterPro" id="IPR015424">
    <property type="entry name" value="PyrdxlP-dep_Trfase"/>
</dbReference>
<dbReference type="RefSeq" id="WP_211141734.1">
    <property type="nucleotide sequence ID" value="NZ_JAEEGB010000006.1"/>
</dbReference>
<dbReference type="InterPro" id="IPR004839">
    <property type="entry name" value="Aminotransferase_I/II_large"/>
</dbReference>
<accession>A0A934M2K0</accession>
<evidence type="ECO:0000256" key="5">
    <source>
        <dbReference type="RuleBase" id="RU003693"/>
    </source>
</evidence>
<evidence type="ECO:0000256" key="3">
    <source>
        <dbReference type="ARBA" id="ARBA00022679"/>
    </source>
</evidence>